<dbReference type="Proteomes" id="UP000887563">
    <property type="component" value="Unplaced"/>
</dbReference>
<evidence type="ECO:0000313" key="2">
    <source>
        <dbReference type="WBParaSite" id="Minc3s00300g09699"/>
    </source>
</evidence>
<organism evidence="1 2">
    <name type="scientific">Meloidogyne incognita</name>
    <name type="common">Southern root-knot nematode worm</name>
    <name type="synonym">Oxyuris incognita</name>
    <dbReference type="NCBI Taxonomy" id="6306"/>
    <lineage>
        <taxon>Eukaryota</taxon>
        <taxon>Metazoa</taxon>
        <taxon>Ecdysozoa</taxon>
        <taxon>Nematoda</taxon>
        <taxon>Chromadorea</taxon>
        <taxon>Rhabditida</taxon>
        <taxon>Tylenchina</taxon>
        <taxon>Tylenchomorpha</taxon>
        <taxon>Tylenchoidea</taxon>
        <taxon>Meloidogynidae</taxon>
        <taxon>Meloidogyninae</taxon>
        <taxon>Meloidogyne</taxon>
        <taxon>Meloidogyne incognita group</taxon>
    </lineage>
</organism>
<accession>A0A914L9X9</accession>
<reference evidence="2" key="1">
    <citation type="submission" date="2022-11" db="UniProtKB">
        <authorList>
            <consortium name="WormBaseParasite"/>
        </authorList>
    </citation>
    <scope>IDENTIFICATION</scope>
</reference>
<proteinExistence type="predicted"/>
<dbReference type="AlphaFoldDB" id="A0A914L9X9"/>
<sequence>MRENCFPIIIAFWRHHLPSTAYMLYSIGRFLRRTIPSPWNHSRRNCLAAPSGVLVHSTVTRSLLVASAAGSKASQEMAMLMASFGSRTPLGGSMFRRRGLVVLNAKPIRCPPELMICVLVIERRVEDDLHGRKRSITDWQRWPNFQIPCSKNMVPISEAKHRFTEFWTSSTDMKF</sequence>
<name>A0A914L9X9_MELIC</name>
<protein>
    <submittedName>
        <fullName evidence="2">Uncharacterized protein</fullName>
    </submittedName>
</protein>
<keyword evidence="1" id="KW-1185">Reference proteome</keyword>
<evidence type="ECO:0000313" key="1">
    <source>
        <dbReference type="Proteomes" id="UP000887563"/>
    </source>
</evidence>
<dbReference type="WBParaSite" id="Minc3s00300g09699">
    <property type="protein sequence ID" value="Minc3s00300g09699"/>
    <property type="gene ID" value="Minc3s00300g09699"/>
</dbReference>